<evidence type="ECO:0000256" key="5">
    <source>
        <dbReference type="ARBA" id="ARBA00023136"/>
    </source>
</evidence>
<dbReference type="GO" id="GO:0022857">
    <property type="term" value="F:transmembrane transporter activity"/>
    <property type="evidence" value="ECO:0007669"/>
    <property type="project" value="InterPro"/>
</dbReference>
<organism evidence="8 9">
    <name type="scientific">Streptomyces argyrophylli</name>
    <dbReference type="NCBI Taxonomy" id="2726118"/>
    <lineage>
        <taxon>Bacteria</taxon>
        <taxon>Bacillati</taxon>
        <taxon>Actinomycetota</taxon>
        <taxon>Actinomycetes</taxon>
        <taxon>Kitasatosporales</taxon>
        <taxon>Streptomycetaceae</taxon>
        <taxon>Streptomyces</taxon>
    </lineage>
</organism>
<feature type="transmembrane region" description="Helical" evidence="7">
    <location>
        <begin position="64"/>
        <end position="82"/>
    </location>
</feature>
<name>A0A6M4PGS0_9ACTN</name>
<keyword evidence="2" id="KW-1003">Cell membrane</keyword>
<keyword evidence="4 7" id="KW-1133">Transmembrane helix</keyword>
<dbReference type="InterPro" id="IPR036259">
    <property type="entry name" value="MFS_trans_sf"/>
</dbReference>
<evidence type="ECO:0000256" key="6">
    <source>
        <dbReference type="SAM" id="MobiDB-lite"/>
    </source>
</evidence>
<feature type="region of interest" description="Disordered" evidence="6">
    <location>
        <begin position="1"/>
        <end position="21"/>
    </location>
</feature>
<comment type="subcellular location">
    <subcellularLocation>
        <location evidence="1">Cell membrane</location>
        <topology evidence="1">Multi-pass membrane protein</topology>
    </subcellularLocation>
</comment>
<proteinExistence type="predicted"/>
<dbReference type="GO" id="GO:0005886">
    <property type="term" value="C:plasma membrane"/>
    <property type="evidence" value="ECO:0007669"/>
    <property type="project" value="UniProtKB-SubCell"/>
</dbReference>
<accession>A0A6M4PGS0</accession>
<feature type="transmembrane region" description="Helical" evidence="7">
    <location>
        <begin position="329"/>
        <end position="349"/>
    </location>
</feature>
<feature type="transmembrane region" description="Helical" evidence="7">
    <location>
        <begin position="273"/>
        <end position="292"/>
    </location>
</feature>
<feature type="transmembrane region" description="Helical" evidence="7">
    <location>
        <begin position="188"/>
        <end position="206"/>
    </location>
</feature>
<dbReference type="RefSeq" id="WP_171150053.1">
    <property type="nucleotide sequence ID" value="NZ_CP053189.1"/>
</dbReference>
<keyword evidence="3 7" id="KW-0812">Transmembrane</keyword>
<dbReference type="SUPFAM" id="SSF103473">
    <property type="entry name" value="MFS general substrate transporter"/>
    <property type="match status" value="1"/>
</dbReference>
<keyword evidence="9" id="KW-1185">Reference proteome</keyword>
<dbReference type="PANTHER" id="PTHR23513:SF11">
    <property type="entry name" value="STAPHYLOFERRIN A TRANSPORTER"/>
    <property type="match status" value="1"/>
</dbReference>
<keyword evidence="5 7" id="KW-0472">Membrane</keyword>
<feature type="transmembrane region" description="Helical" evidence="7">
    <location>
        <begin position="94"/>
        <end position="114"/>
    </location>
</feature>
<dbReference type="Gene3D" id="1.20.1250.20">
    <property type="entry name" value="MFS general substrate transporter like domains"/>
    <property type="match status" value="1"/>
</dbReference>
<dbReference type="EMBL" id="CP053189">
    <property type="protein sequence ID" value="QJS08160.1"/>
    <property type="molecule type" value="Genomic_DNA"/>
</dbReference>
<evidence type="ECO:0000256" key="3">
    <source>
        <dbReference type="ARBA" id="ARBA00022692"/>
    </source>
</evidence>
<evidence type="ECO:0000313" key="9">
    <source>
        <dbReference type="Proteomes" id="UP000502641"/>
    </source>
</evidence>
<feature type="transmembrane region" description="Helical" evidence="7">
    <location>
        <begin position="361"/>
        <end position="379"/>
    </location>
</feature>
<evidence type="ECO:0000256" key="7">
    <source>
        <dbReference type="SAM" id="Phobius"/>
    </source>
</evidence>
<reference evidence="8 9" key="1">
    <citation type="submission" date="2020-05" db="EMBL/GenBank/DDBJ databases">
        <authorList>
            <person name="Li K."/>
        </authorList>
    </citation>
    <scope>NUCLEOTIDE SEQUENCE [LARGE SCALE GENOMIC DNA]</scope>
    <source>
        <strain evidence="9">jing01</strain>
    </source>
</reference>
<feature type="transmembrane region" description="Helical" evidence="7">
    <location>
        <begin position="385"/>
        <end position="406"/>
    </location>
</feature>
<feature type="transmembrane region" description="Helical" evidence="7">
    <location>
        <begin position="160"/>
        <end position="182"/>
    </location>
</feature>
<dbReference type="InterPro" id="IPR011701">
    <property type="entry name" value="MFS"/>
</dbReference>
<sequence>MTTAGRTRTGHGTARGDEVVEPSPFTERPFLVFAAGNAVNNVGEALYATALPLLAYRLTGSLTVMAWLAAAVPMSMLLAPWFGSVADRRGTSGLVLYGLLAQASAALAMNLMLWKGHPQTWTLFVCALVVAAGGVAYRTGWMTDVPVMFPRCPARARGTLNSLFLATTLAGPVLVAATLPWLGYLGVLWLNLPTFFAPLAVWAVGVRPPRRAAGGAGRREPARLRKVWHDVTADRRIAVTLVLQMVLEAVCGTGLTSLVLFELRHSWRLSGQQAGWVVAAVNLSLLTGNLLVSQRRRLRPRTLLPVALAARAVSLALLALPVWPLFLTALVLGAVAQGALLAAVVMLRVRYLPQAVMGRASGLMWLLTGSAALLSPVVIPPLDHVAGPHATFLALGAVSSVVMVHLHRARTAWTPTNPATTEPA</sequence>
<dbReference type="Pfam" id="PF07690">
    <property type="entry name" value="MFS_1"/>
    <property type="match status" value="2"/>
</dbReference>
<feature type="transmembrane region" description="Helical" evidence="7">
    <location>
        <begin position="304"/>
        <end position="323"/>
    </location>
</feature>
<dbReference type="Proteomes" id="UP000502641">
    <property type="component" value="Chromosome"/>
</dbReference>
<evidence type="ECO:0000256" key="1">
    <source>
        <dbReference type="ARBA" id="ARBA00004651"/>
    </source>
</evidence>
<gene>
    <name evidence="8" type="ORF">HKX69_00245</name>
</gene>
<dbReference type="AlphaFoldDB" id="A0A6M4PGS0"/>
<evidence type="ECO:0000256" key="2">
    <source>
        <dbReference type="ARBA" id="ARBA00022475"/>
    </source>
</evidence>
<feature type="transmembrane region" description="Helical" evidence="7">
    <location>
        <begin position="237"/>
        <end position="261"/>
    </location>
</feature>
<feature type="transmembrane region" description="Helical" evidence="7">
    <location>
        <begin position="120"/>
        <end position="139"/>
    </location>
</feature>
<dbReference type="KEGG" id="sarg:HKX69_00245"/>
<evidence type="ECO:0000313" key="8">
    <source>
        <dbReference type="EMBL" id="QJS08160.1"/>
    </source>
</evidence>
<protein>
    <submittedName>
        <fullName evidence="8">MFS transporter</fullName>
    </submittedName>
</protein>
<dbReference type="PANTHER" id="PTHR23513">
    <property type="entry name" value="INTEGRAL MEMBRANE EFFLUX PROTEIN-RELATED"/>
    <property type="match status" value="1"/>
</dbReference>
<feature type="compositionally biased region" description="Low complexity" evidence="6">
    <location>
        <begin position="1"/>
        <end position="12"/>
    </location>
</feature>
<evidence type="ECO:0000256" key="4">
    <source>
        <dbReference type="ARBA" id="ARBA00022989"/>
    </source>
</evidence>